<comment type="caution">
    <text evidence="1">The sequence shown here is derived from an EMBL/GenBank/DDBJ whole genome shotgun (WGS) entry which is preliminary data.</text>
</comment>
<gene>
    <name evidence="1" type="ORF">SDC9_62407</name>
</gene>
<sequence length="125" mass="14456">MSGKRGYITVRCLSPRREGNFEIVVLDADNQTVFQGKTAWDGTAAFHVCSPGEHRIRVRAKDWLSPMAATKWLFFYPDRFYTVYFLFNFFLLKPGFTMATFRLTDQNYGGLPIQKGDIQLCRVPM</sequence>
<name>A0A644XP55_9ZZZZ</name>
<reference evidence="1" key="1">
    <citation type="submission" date="2019-08" db="EMBL/GenBank/DDBJ databases">
        <authorList>
            <person name="Kucharzyk K."/>
            <person name="Murdoch R.W."/>
            <person name="Higgins S."/>
            <person name="Loffler F."/>
        </authorList>
    </citation>
    <scope>NUCLEOTIDE SEQUENCE</scope>
</reference>
<dbReference type="AlphaFoldDB" id="A0A644XP55"/>
<proteinExistence type="predicted"/>
<accession>A0A644XP55</accession>
<protein>
    <submittedName>
        <fullName evidence="1">Uncharacterized protein</fullName>
    </submittedName>
</protein>
<evidence type="ECO:0000313" key="1">
    <source>
        <dbReference type="EMBL" id="MPM16033.1"/>
    </source>
</evidence>
<organism evidence="1">
    <name type="scientific">bioreactor metagenome</name>
    <dbReference type="NCBI Taxonomy" id="1076179"/>
    <lineage>
        <taxon>unclassified sequences</taxon>
        <taxon>metagenomes</taxon>
        <taxon>ecological metagenomes</taxon>
    </lineage>
</organism>
<dbReference type="EMBL" id="VSSQ01002540">
    <property type="protein sequence ID" value="MPM16033.1"/>
    <property type="molecule type" value="Genomic_DNA"/>
</dbReference>